<evidence type="ECO:0000313" key="2">
    <source>
        <dbReference type="Proteomes" id="UP000218542"/>
    </source>
</evidence>
<dbReference type="EMBL" id="BAOS01000002">
    <property type="protein sequence ID" value="GAX59338.1"/>
    <property type="molecule type" value="Genomic_DNA"/>
</dbReference>
<reference evidence="2" key="1">
    <citation type="journal article" date="2017" name="Environ. Microbiol. Rep.">
        <title>Genetic Diversity of Marine Anaerobic Ammonium-Oxidizing Bacteria as Revealed by Genomic and Proteomic Analyses of 'Candidatus Scalindua japonica'.</title>
        <authorList>
            <person name="Oshiki M."/>
            <person name="Mizuto K."/>
            <person name="Kimura Z."/>
            <person name="Kindaichi T."/>
            <person name="Satoh H."/>
            <person name="Okabe S."/>
        </authorList>
    </citation>
    <scope>NUCLEOTIDE SEQUENCE [LARGE SCALE GENOMIC DNA]</scope>
    <source>
        <strain evidence="2">husup-a2</strain>
    </source>
</reference>
<accession>A0A286TTZ2</accession>
<organism evidence="1 2">
    <name type="scientific">Candidatus Scalindua japonica</name>
    <dbReference type="NCBI Taxonomy" id="1284222"/>
    <lineage>
        <taxon>Bacteria</taxon>
        <taxon>Pseudomonadati</taxon>
        <taxon>Planctomycetota</taxon>
        <taxon>Candidatus Brocadiia</taxon>
        <taxon>Candidatus Brocadiales</taxon>
        <taxon>Candidatus Scalinduaceae</taxon>
        <taxon>Candidatus Scalindua</taxon>
    </lineage>
</organism>
<proteinExistence type="predicted"/>
<keyword evidence="2" id="KW-1185">Reference proteome</keyword>
<gene>
    <name evidence="1" type="ORF">SCALIN_C02_0017</name>
</gene>
<comment type="caution">
    <text evidence="1">The sequence shown here is derived from an EMBL/GenBank/DDBJ whole genome shotgun (WGS) entry which is preliminary data.</text>
</comment>
<evidence type="ECO:0000313" key="1">
    <source>
        <dbReference type="EMBL" id="GAX59338.1"/>
    </source>
</evidence>
<dbReference type="AlphaFoldDB" id="A0A286TTZ2"/>
<protein>
    <submittedName>
        <fullName evidence="1">Permease of the major facilitator superfamily</fullName>
    </submittedName>
</protein>
<sequence length="72" mass="8592">MTKSKFLTSPDKYVLDAMSDIPDIRDRMYEPMLVQLKKKIDPPDNLFILDQGRERCLYWIRSCCCHKSFEFA</sequence>
<name>A0A286TTZ2_9BACT</name>
<dbReference type="RefSeq" id="WP_096892477.1">
    <property type="nucleotide sequence ID" value="NZ_BAOS01000002.1"/>
</dbReference>
<dbReference type="Proteomes" id="UP000218542">
    <property type="component" value="Unassembled WGS sequence"/>
</dbReference>